<evidence type="ECO:0000313" key="3">
    <source>
        <dbReference type="EMBL" id="MBP2418145.1"/>
    </source>
</evidence>
<reference evidence="3 4" key="1">
    <citation type="submission" date="2021-03" db="EMBL/GenBank/DDBJ databases">
        <title>Sequencing the genomes of 1000 actinobacteria strains.</title>
        <authorList>
            <person name="Klenk H.-P."/>
        </authorList>
    </citation>
    <scope>NUCLEOTIDE SEQUENCE [LARGE SCALE GENOMIC DNA]</scope>
    <source>
        <strain evidence="3 4">DSM 12936</strain>
    </source>
</reference>
<organism evidence="3 4">
    <name type="scientific">Microlunatus capsulatus</name>
    <dbReference type="NCBI Taxonomy" id="99117"/>
    <lineage>
        <taxon>Bacteria</taxon>
        <taxon>Bacillati</taxon>
        <taxon>Actinomycetota</taxon>
        <taxon>Actinomycetes</taxon>
        <taxon>Propionibacteriales</taxon>
        <taxon>Propionibacteriaceae</taxon>
        <taxon>Microlunatus</taxon>
    </lineage>
</organism>
<dbReference type="EMBL" id="JAGIOB010000001">
    <property type="protein sequence ID" value="MBP2418145.1"/>
    <property type="molecule type" value="Genomic_DNA"/>
</dbReference>
<name>A0ABS4ZBQ8_9ACTN</name>
<sequence length="96" mass="10107">MILLELDPNVVKPGWTPLLIIIGIALVMVLLFRSMRRQFRRVDDNFPEPPAPVGAEPQDAAGEPGATPAPGTTDGAPAPDGPDHAPVPPDGPARRS</sequence>
<keyword evidence="2" id="KW-1133">Transmembrane helix</keyword>
<feature type="region of interest" description="Disordered" evidence="1">
    <location>
        <begin position="43"/>
        <end position="96"/>
    </location>
</feature>
<evidence type="ECO:0000313" key="4">
    <source>
        <dbReference type="Proteomes" id="UP000758168"/>
    </source>
</evidence>
<comment type="caution">
    <text evidence="3">The sequence shown here is derived from an EMBL/GenBank/DDBJ whole genome shotgun (WGS) entry which is preliminary data.</text>
</comment>
<feature type="compositionally biased region" description="Low complexity" evidence="1">
    <location>
        <begin position="59"/>
        <end position="78"/>
    </location>
</feature>
<accession>A0ABS4ZBQ8</accession>
<feature type="compositionally biased region" description="Pro residues" evidence="1">
    <location>
        <begin position="85"/>
        <end position="96"/>
    </location>
</feature>
<proteinExistence type="predicted"/>
<feature type="transmembrane region" description="Helical" evidence="2">
    <location>
        <begin position="14"/>
        <end position="32"/>
    </location>
</feature>
<keyword evidence="4" id="KW-1185">Reference proteome</keyword>
<keyword evidence="2" id="KW-0472">Membrane</keyword>
<gene>
    <name evidence="3" type="ORF">JOF54_003067</name>
</gene>
<dbReference type="Proteomes" id="UP000758168">
    <property type="component" value="Unassembled WGS sequence"/>
</dbReference>
<keyword evidence="2" id="KW-0812">Transmembrane</keyword>
<dbReference type="RefSeq" id="WP_210057428.1">
    <property type="nucleotide sequence ID" value="NZ_BAAAMH010000010.1"/>
</dbReference>
<evidence type="ECO:0000256" key="2">
    <source>
        <dbReference type="SAM" id="Phobius"/>
    </source>
</evidence>
<protein>
    <submittedName>
        <fullName evidence="3">Uncharacterized protein</fullName>
    </submittedName>
</protein>
<evidence type="ECO:0000256" key="1">
    <source>
        <dbReference type="SAM" id="MobiDB-lite"/>
    </source>
</evidence>